<proteinExistence type="predicted"/>
<gene>
    <name evidence="1" type="ORF">HUW51_10445</name>
</gene>
<reference evidence="1 2" key="1">
    <citation type="journal article" date="2018" name="Int. J. Syst. Evol. Microbiol.">
        <title>Adhaeribacter swui sp. nov., isolated from wet mud.</title>
        <authorList>
            <person name="Kim D.U."/>
            <person name="Kim K.W."/>
            <person name="Kang M.S."/>
            <person name="Kim J.Y."/>
            <person name="Jang J.H."/>
            <person name="Kim M.K."/>
        </authorList>
    </citation>
    <scope>NUCLEOTIDE SEQUENCE [LARGE SCALE GENOMIC DNA]</scope>
    <source>
        <strain evidence="1 2">KCTC 52873</strain>
    </source>
</reference>
<accession>A0A7G7G7J0</accession>
<dbReference type="RefSeq" id="WP_185273976.1">
    <property type="nucleotide sequence ID" value="NZ_CP055156.1"/>
</dbReference>
<evidence type="ECO:0000313" key="2">
    <source>
        <dbReference type="Proteomes" id="UP000515237"/>
    </source>
</evidence>
<dbReference type="KEGG" id="aswu:HUW51_10445"/>
<sequence>MTVKKLKLNDSNLDQLVDYLIRAGKFDYEKHGADMTILVQDNLLLTDMTAHLNILILKNEAGFILADVISGGGEDGLLDFSGLVDKDYAGITARLLYDYAQLYELVIEPVKAE</sequence>
<name>A0A7G7G7J0_9BACT</name>
<dbReference type="AlphaFoldDB" id="A0A7G7G7J0"/>
<evidence type="ECO:0000313" key="1">
    <source>
        <dbReference type="EMBL" id="QNF33124.1"/>
    </source>
</evidence>
<dbReference type="EMBL" id="CP055156">
    <property type="protein sequence ID" value="QNF33124.1"/>
    <property type="molecule type" value="Genomic_DNA"/>
</dbReference>
<keyword evidence="2" id="KW-1185">Reference proteome</keyword>
<dbReference type="Proteomes" id="UP000515237">
    <property type="component" value="Chromosome"/>
</dbReference>
<organism evidence="1 2">
    <name type="scientific">Adhaeribacter swui</name>
    <dbReference type="NCBI Taxonomy" id="2086471"/>
    <lineage>
        <taxon>Bacteria</taxon>
        <taxon>Pseudomonadati</taxon>
        <taxon>Bacteroidota</taxon>
        <taxon>Cytophagia</taxon>
        <taxon>Cytophagales</taxon>
        <taxon>Hymenobacteraceae</taxon>
        <taxon>Adhaeribacter</taxon>
    </lineage>
</organism>
<protein>
    <submittedName>
        <fullName evidence="1">Uncharacterized protein</fullName>
    </submittedName>
</protein>